<protein>
    <submittedName>
        <fullName evidence="1">Uncharacterized protein</fullName>
    </submittedName>
</protein>
<dbReference type="AlphaFoldDB" id="A0A160FJK1"/>
<dbReference type="KEGG" id="buz:AYM40_06880"/>
<gene>
    <name evidence="1" type="ORF">AYM40_06880</name>
</gene>
<keyword evidence="2" id="KW-1185">Reference proteome</keyword>
<accession>A0A160FJK1</accession>
<proteinExistence type="predicted"/>
<organism evidence="1 2">
    <name type="scientific">Paraburkholderia phytofirmans OLGA172</name>
    <dbReference type="NCBI Taxonomy" id="1417228"/>
    <lineage>
        <taxon>Bacteria</taxon>
        <taxon>Pseudomonadati</taxon>
        <taxon>Pseudomonadota</taxon>
        <taxon>Betaproteobacteria</taxon>
        <taxon>Burkholderiales</taxon>
        <taxon>Burkholderiaceae</taxon>
        <taxon>Paraburkholderia</taxon>
    </lineage>
</organism>
<sequence>MKTNGQLNRSWLKGTLGDPLHLVPFSAGHNLRIIVRNPRLLWVSVLAVLFARNIATNVMV</sequence>
<name>A0A160FJK1_9BURK</name>
<evidence type="ECO:0000313" key="1">
    <source>
        <dbReference type="EMBL" id="ANB72126.1"/>
    </source>
</evidence>
<dbReference type="Proteomes" id="UP000076852">
    <property type="component" value="Chromosome 1"/>
</dbReference>
<reference evidence="1 2" key="1">
    <citation type="journal article" date="2016" name="Gene">
        <title>PacBio SMRT assembly of a complex multi-replicon genome reveals chlorocatechol degradative operon in a region of genome plasticity.</title>
        <authorList>
            <person name="Ricker N."/>
            <person name="Shen S.Y."/>
            <person name="Goordial J."/>
            <person name="Jin S."/>
            <person name="Fulthorpe R.R."/>
        </authorList>
    </citation>
    <scope>NUCLEOTIDE SEQUENCE [LARGE SCALE GENOMIC DNA]</scope>
    <source>
        <strain evidence="1 2">OLGA172</strain>
    </source>
</reference>
<dbReference type="EMBL" id="CP014578">
    <property type="protein sequence ID" value="ANB72126.1"/>
    <property type="molecule type" value="Genomic_DNA"/>
</dbReference>
<evidence type="ECO:0000313" key="2">
    <source>
        <dbReference type="Proteomes" id="UP000076852"/>
    </source>
</evidence>